<dbReference type="PANTHER" id="PTHR48475:SF2">
    <property type="entry name" value="RIBONUCLEASE H"/>
    <property type="match status" value="1"/>
</dbReference>
<gene>
    <name evidence="1" type="ORF">L3X38_033553</name>
</gene>
<reference evidence="1 2" key="1">
    <citation type="journal article" date="2022" name="G3 (Bethesda)">
        <title>Whole-genome sequence and methylome profiling of the almond [Prunus dulcis (Mill.) D.A. Webb] cultivar 'Nonpareil'.</title>
        <authorList>
            <person name="D'Amico-Willman K.M."/>
            <person name="Ouma W.Z."/>
            <person name="Meulia T."/>
            <person name="Sideli G.M."/>
            <person name="Gradziel T.M."/>
            <person name="Fresnedo-Ramirez J."/>
        </authorList>
    </citation>
    <scope>NUCLEOTIDE SEQUENCE [LARGE SCALE GENOMIC DNA]</scope>
    <source>
        <strain evidence="1">Clone GOH B32 T37-40</strain>
    </source>
</reference>
<dbReference type="EMBL" id="JAJFAZ020000006">
    <property type="protein sequence ID" value="KAI5324480.1"/>
    <property type="molecule type" value="Genomic_DNA"/>
</dbReference>
<dbReference type="Proteomes" id="UP001054821">
    <property type="component" value="Chromosome 6"/>
</dbReference>
<sequence length="157" mass="18266">MYPIRQPTKELNLVVGPRPFIYWWIDIVRPLPIAVEGKKFVLLATDYFTKWVEAEAYKTRTLEKRKGKWSKELPNVLWAYRITKRKPIGESPFSLAYGTEAVIPTEIGLPTVRTLVVESNDNEQQLAHSLDMLEEQRETAALQLANYQHQATNYFNK</sequence>
<dbReference type="GO" id="GO:0003676">
    <property type="term" value="F:nucleic acid binding"/>
    <property type="evidence" value="ECO:0007669"/>
    <property type="project" value="InterPro"/>
</dbReference>
<dbReference type="Gene3D" id="3.30.420.10">
    <property type="entry name" value="Ribonuclease H-like superfamily/Ribonuclease H"/>
    <property type="match status" value="2"/>
</dbReference>
<keyword evidence="2" id="KW-1185">Reference proteome</keyword>
<dbReference type="PANTHER" id="PTHR48475">
    <property type="entry name" value="RIBONUCLEASE H"/>
    <property type="match status" value="1"/>
</dbReference>
<dbReference type="InterPro" id="IPR012337">
    <property type="entry name" value="RNaseH-like_sf"/>
</dbReference>
<comment type="caution">
    <text evidence="1">The sequence shown here is derived from an EMBL/GenBank/DDBJ whole genome shotgun (WGS) entry which is preliminary data.</text>
</comment>
<name>A0AAD4VG56_PRUDU</name>
<protein>
    <recommendedName>
        <fullName evidence="3">Reverse transcriptase domain-containing protein</fullName>
    </recommendedName>
</protein>
<evidence type="ECO:0008006" key="3">
    <source>
        <dbReference type="Google" id="ProtNLM"/>
    </source>
</evidence>
<accession>A0AAD4VG56</accession>
<dbReference type="InterPro" id="IPR036397">
    <property type="entry name" value="RNaseH_sf"/>
</dbReference>
<evidence type="ECO:0000313" key="1">
    <source>
        <dbReference type="EMBL" id="KAI5324480.1"/>
    </source>
</evidence>
<dbReference type="SUPFAM" id="SSF53098">
    <property type="entry name" value="Ribonuclease H-like"/>
    <property type="match status" value="1"/>
</dbReference>
<organism evidence="1 2">
    <name type="scientific">Prunus dulcis</name>
    <name type="common">Almond</name>
    <name type="synonym">Amygdalus dulcis</name>
    <dbReference type="NCBI Taxonomy" id="3755"/>
    <lineage>
        <taxon>Eukaryota</taxon>
        <taxon>Viridiplantae</taxon>
        <taxon>Streptophyta</taxon>
        <taxon>Embryophyta</taxon>
        <taxon>Tracheophyta</taxon>
        <taxon>Spermatophyta</taxon>
        <taxon>Magnoliopsida</taxon>
        <taxon>eudicotyledons</taxon>
        <taxon>Gunneridae</taxon>
        <taxon>Pentapetalae</taxon>
        <taxon>rosids</taxon>
        <taxon>fabids</taxon>
        <taxon>Rosales</taxon>
        <taxon>Rosaceae</taxon>
        <taxon>Amygdaloideae</taxon>
        <taxon>Amygdaleae</taxon>
        <taxon>Prunus</taxon>
    </lineage>
</organism>
<evidence type="ECO:0000313" key="2">
    <source>
        <dbReference type="Proteomes" id="UP001054821"/>
    </source>
</evidence>
<dbReference type="AlphaFoldDB" id="A0AAD4VG56"/>
<proteinExistence type="predicted"/>